<evidence type="ECO:0000256" key="5">
    <source>
        <dbReference type="ARBA" id="ARBA00022679"/>
    </source>
</evidence>
<dbReference type="PANTHER" id="PTHR43547">
    <property type="entry name" value="TWO-COMPONENT HISTIDINE KINASE"/>
    <property type="match status" value="1"/>
</dbReference>
<dbReference type="InterPro" id="IPR003594">
    <property type="entry name" value="HATPase_dom"/>
</dbReference>
<keyword evidence="9" id="KW-1185">Reference proteome</keyword>
<evidence type="ECO:0000256" key="1">
    <source>
        <dbReference type="ARBA" id="ARBA00000085"/>
    </source>
</evidence>
<evidence type="ECO:0000256" key="2">
    <source>
        <dbReference type="ARBA" id="ARBA00004429"/>
    </source>
</evidence>
<proteinExistence type="predicted"/>
<evidence type="ECO:0000256" key="4">
    <source>
        <dbReference type="ARBA" id="ARBA00022553"/>
    </source>
</evidence>
<keyword evidence="5" id="KW-0808">Transferase</keyword>
<comment type="catalytic activity">
    <reaction evidence="1">
        <text>ATP + protein L-histidine = ADP + protein N-phospho-L-histidine.</text>
        <dbReference type="EC" id="2.7.13.3"/>
    </reaction>
</comment>
<dbReference type="EMBL" id="FZOT01000003">
    <property type="protein sequence ID" value="SNS54838.1"/>
    <property type="molecule type" value="Genomic_DNA"/>
</dbReference>
<evidence type="ECO:0000313" key="9">
    <source>
        <dbReference type="Proteomes" id="UP000198284"/>
    </source>
</evidence>
<evidence type="ECO:0000259" key="7">
    <source>
        <dbReference type="PROSITE" id="PS50109"/>
    </source>
</evidence>
<organism evidence="8 9">
    <name type="scientific">Noviherbaspirillum humi</name>
    <dbReference type="NCBI Taxonomy" id="1688639"/>
    <lineage>
        <taxon>Bacteria</taxon>
        <taxon>Pseudomonadati</taxon>
        <taxon>Pseudomonadota</taxon>
        <taxon>Betaproteobacteria</taxon>
        <taxon>Burkholderiales</taxon>
        <taxon>Oxalobacteraceae</taxon>
        <taxon>Noviherbaspirillum</taxon>
    </lineage>
</organism>
<dbReference type="PANTHER" id="PTHR43547:SF2">
    <property type="entry name" value="HYBRID SIGNAL TRANSDUCTION HISTIDINE KINASE C"/>
    <property type="match status" value="1"/>
</dbReference>
<keyword evidence="6 8" id="KW-0418">Kinase</keyword>
<comment type="subcellular location">
    <subcellularLocation>
        <location evidence="2">Cell inner membrane</location>
        <topology evidence="2">Multi-pass membrane protein</topology>
    </subcellularLocation>
</comment>
<dbReference type="PROSITE" id="PS50109">
    <property type="entry name" value="HIS_KIN"/>
    <property type="match status" value="1"/>
</dbReference>
<dbReference type="Gene3D" id="3.30.565.10">
    <property type="entry name" value="Histidine kinase-like ATPase, C-terminal domain"/>
    <property type="match status" value="1"/>
</dbReference>
<dbReference type="InterPro" id="IPR005467">
    <property type="entry name" value="His_kinase_dom"/>
</dbReference>
<dbReference type="Proteomes" id="UP000198284">
    <property type="component" value="Unassembled WGS sequence"/>
</dbReference>
<dbReference type="AlphaFoldDB" id="A0A239FE96"/>
<dbReference type="RefSeq" id="WP_245844817.1">
    <property type="nucleotide sequence ID" value="NZ_FZOT01000003.1"/>
</dbReference>
<dbReference type="PRINTS" id="PR00344">
    <property type="entry name" value="BCTRLSENSOR"/>
</dbReference>
<sequence>MAGLVDGLLDVSRVTRGLITLDRQALDMADIINDAVEQARPLIERHRHQLALRLPPGSVLVEGDRKRLVQVMANLLSNAAKYTPDGGRIVLDMEVDARQVGVRVSDNGIGMDSAMLAQAFDLFTQAKRSHDRSQGGLGIGLALVRSLVELHGGSVRAESDGIGHGCRFIVAVPRSKAAPSQ</sequence>
<protein>
    <recommendedName>
        <fullName evidence="3">histidine kinase</fullName>
        <ecNumber evidence="3">2.7.13.3</ecNumber>
    </recommendedName>
</protein>
<dbReference type="GO" id="GO:0005886">
    <property type="term" value="C:plasma membrane"/>
    <property type="evidence" value="ECO:0007669"/>
    <property type="project" value="UniProtKB-SubCell"/>
</dbReference>
<dbReference type="CDD" id="cd00075">
    <property type="entry name" value="HATPase"/>
    <property type="match status" value="1"/>
</dbReference>
<reference evidence="8 9" key="1">
    <citation type="submission" date="2017-06" db="EMBL/GenBank/DDBJ databases">
        <authorList>
            <person name="Kim H.J."/>
            <person name="Triplett B.A."/>
        </authorList>
    </citation>
    <scope>NUCLEOTIDE SEQUENCE [LARGE SCALE GENOMIC DNA]</scope>
    <source>
        <strain evidence="8 9">U15</strain>
    </source>
</reference>
<dbReference type="SMART" id="SM00387">
    <property type="entry name" value="HATPase_c"/>
    <property type="match status" value="1"/>
</dbReference>
<gene>
    <name evidence="8" type="ORF">SAMN06265795_103305</name>
</gene>
<dbReference type="SUPFAM" id="SSF55874">
    <property type="entry name" value="ATPase domain of HSP90 chaperone/DNA topoisomerase II/histidine kinase"/>
    <property type="match status" value="1"/>
</dbReference>
<dbReference type="EC" id="2.7.13.3" evidence="3"/>
<feature type="domain" description="Histidine kinase" evidence="7">
    <location>
        <begin position="1"/>
        <end position="176"/>
    </location>
</feature>
<name>A0A239FE96_9BURK</name>
<dbReference type="FunFam" id="3.30.565.10:FF:000006">
    <property type="entry name" value="Sensor histidine kinase WalK"/>
    <property type="match status" value="1"/>
</dbReference>
<evidence type="ECO:0000313" key="8">
    <source>
        <dbReference type="EMBL" id="SNS54838.1"/>
    </source>
</evidence>
<evidence type="ECO:0000256" key="3">
    <source>
        <dbReference type="ARBA" id="ARBA00012438"/>
    </source>
</evidence>
<keyword evidence="4" id="KW-0597">Phosphoprotein</keyword>
<evidence type="ECO:0000256" key="6">
    <source>
        <dbReference type="ARBA" id="ARBA00022777"/>
    </source>
</evidence>
<accession>A0A239FE96</accession>
<dbReference type="GO" id="GO:0000155">
    <property type="term" value="F:phosphorelay sensor kinase activity"/>
    <property type="evidence" value="ECO:0007669"/>
    <property type="project" value="TreeGrafter"/>
</dbReference>
<dbReference type="InterPro" id="IPR004358">
    <property type="entry name" value="Sig_transdc_His_kin-like_C"/>
</dbReference>
<dbReference type="Pfam" id="PF02518">
    <property type="entry name" value="HATPase_c"/>
    <property type="match status" value="1"/>
</dbReference>
<dbReference type="InterPro" id="IPR036890">
    <property type="entry name" value="HATPase_C_sf"/>
</dbReference>